<dbReference type="EMBL" id="DP000011">
    <property type="protein sequence ID" value="ABA98279.1"/>
    <property type="molecule type" value="Genomic_DNA"/>
</dbReference>
<accession>Q2QQM4</accession>
<evidence type="ECO:0000256" key="1">
    <source>
        <dbReference type="SAM" id="MobiDB-lite"/>
    </source>
</evidence>
<reference evidence="2" key="3">
    <citation type="submission" date="2006-01" db="EMBL/GenBank/DDBJ databases">
        <authorList>
            <person name="Buell R."/>
        </authorList>
    </citation>
    <scope>NUCLEOTIDE SEQUENCE</scope>
</reference>
<evidence type="ECO:0000313" key="2">
    <source>
        <dbReference type="EMBL" id="ABA98279.1"/>
    </source>
</evidence>
<organism evidence="2">
    <name type="scientific">Oryza sativa subsp. japonica</name>
    <name type="common">Rice</name>
    <dbReference type="NCBI Taxonomy" id="39947"/>
    <lineage>
        <taxon>Eukaryota</taxon>
        <taxon>Viridiplantae</taxon>
        <taxon>Streptophyta</taxon>
        <taxon>Embryophyta</taxon>
        <taxon>Tracheophyta</taxon>
        <taxon>Spermatophyta</taxon>
        <taxon>Magnoliopsida</taxon>
        <taxon>Liliopsida</taxon>
        <taxon>Poales</taxon>
        <taxon>Poaceae</taxon>
        <taxon>BOP clade</taxon>
        <taxon>Oryzoideae</taxon>
        <taxon>Oryzeae</taxon>
        <taxon>Oryzinae</taxon>
        <taxon>Oryza</taxon>
        <taxon>Oryza sativa</taxon>
    </lineage>
</organism>
<dbReference type="AlphaFoldDB" id="Q2QQM4"/>
<proteinExistence type="predicted"/>
<gene>
    <name evidence="2" type="ordered locus">LOC_Os12g30529</name>
</gene>
<reference evidence="2" key="2">
    <citation type="submission" date="2005-04" db="EMBL/GenBank/DDBJ databases">
        <authorList>
            <person name="Buell C.R."/>
            <person name="Wing R.A."/>
            <person name="McCombie W.A."/>
            <person name="Ouyang S."/>
        </authorList>
    </citation>
    <scope>NUCLEOTIDE SEQUENCE</scope>
</reference>
<reference evidence="2" key="1">
    <citation type="journal article" date="2005" name="BMC Biol.">
        <title>The sequence of rice chromosomes 11 and 12, rich in disease resistance genes and recent gene duplications.</title>
        <authorList>
            <consortium name="The rice chromosomes 11 and 12 sequencing consortia"/>
        </authorList>
    </citation>
    <scope>NUCLEOTIDE SEQUENCE [LARGE SCALE GENOMIC DNA]</scope>
</reference>
<feature type="region of interest" description="Disordered" evidence="1">
    <location>
        <begin position="28"/>
        <end position="48"/>
    </location>
</feature>
<name>Q2QQM4_ORYSJ</name>
<protein>
    <submittedName>
        <fullName evidence="2">Uncharacterized protein</fullName>
    </submittedName>
</protein>
<sequence>MWQLQWLEGPSPSSTGLYVGVQLDGAAHSGSPHQGANVELGKKLRDLK</sequence>